<accession>A0AAD6NZQ0</accession>
<proteinExistence type="predicted"/>
<dbReference type="AlphaFoldDB" id="A0AAD6NZQ0"/>
<evidence type="ECO:0000256" key="1">
    <source>
        <dbReference type="SAM" id="MobiDB-lite"/>
    </source>
</evidence>
<dbReference type="EMBL" id="JAPFFJ010000014">
    <property type="protein sequence ID" value="KAJ6410980.1"/>
    <property type="molecule type" value="Genomic_DNA"/>
</dbReference>
<keyword evidence="3" id="KW-1185">Reference proteome</keyword>
<reference evidence="2 3" key="1">
    <citation type="journal article" date="2023" name="Int. J. Mol. Sci.">
        <title>De Novo Assembly and Annotation of 11 Diverse Shrub Willow (Salix) Genomes Reveals Novel Gene Organization in Sex-Linked Regions.</title>
        <authorList>
            <person name="Hyden B."/>
            <person name="Feng K."/>
            <person name="Yates T.B."/>
            <person name="Jawdy S."/>
            <person name="Cereghino C."/>
            <person name="Smart L.B."/>
            <person name="Muchero W."/>
        </authorList>
    </citation>
    <scope>NUCLEOTIDE SEQUENCE [LARGE SCALE GENOMIC DNA]</scope>
    <source>
        <tissue evidence="2">Shoot tip</tissue>
    </source>
</reference>
<gene>
    <name evidence="2" type="ORF">OIU84_007684</name>
</gene>
<dbReference type="Proteomes" id="UP001162972">
    <property type="component" value="Chromosome 15Z"/>
</dbReference>
<comment type="caution">
    <text evidence="2">The sequence shown here is derived from an EMBL/GenBank/DDBJ whole genome shotgun (WGS) entry which is preliminary data.</text>
</comment>
<feature type="region of interest" description="Disordered" evidence="1">
    <location>
        <begin position="1"/>
        <end position="22"/>
    </location>
</feature>
<name>A0AAD6NZQ0_9ROSI</name>
<organism evidence="2 3">
    <name type="scientific">Salix udensis</name>
    <dbReference type="NCBI Taxonomy" id="889485"/>
    <lineage>
        <taxon>Eukaryota</taxon>
        <taxon>Viridiplantae</taxon>
        <taxon>Streptophyta</taxon>
        <taxon>Embryophyta</taxon>
        <taxon>Tracheophyta</taxon>
        <taxon>Spermatophyta</taxon>
        <taxon>Magnoliopsida</taxon>
        <taxon>eudicotyledons</taxon>
        <taxon>Gunneridae</taxon>
        <taxon>Pentapetalae</taxon>
        <taxon>rosids</taxon>
        <taxon>fabids</taxon>
        <taxon>Malpighiales</taxon>
        <taxon>Salicaceae</taxon>
        <taxon>Saliceae</taxon>
        <taxon>Salix</taxon>
    </lineage>
</organism>
<sequence>MKSHGKNTHNQPTRFHPDNLPMIPVTNSTKYILLQKPKQKYNLATRKKQRKTLELVLIIARLLREKINQKTTVAGVVAEGIKKSTVINLSDHDKL</sequence>
<protein>
    <submittedName>
        <fullName evidence="2">Uncharacterized protein</fullName>
    </submittedName>
</protein>
<evidence type="ECO:0000313" key="2">
    <source>
        <dbReference type="EMBL" id="KAJ6410980.1"/>
    </source>
</evidence>
<evidence type="ECO:0000313" key="3">
    <source>
        <dbReference type="Proteomes" id="UP001162972"/>
    </source>
</evidence>